<comment type="similarity">
    <text evidence="2 12">Belongs to the CPSF4/YTH1 family.</text>
</comment>
<dbReference type="SUPFAM" id="SSF90229">
    <property type="entry name" value="CCCH zinc finger"/>
    <property type="match status" value="2"/>
</dbReference>
<dbReference type="Gene3D" id="4.10.1000.10">
    <property type="entry name" value="Zinc finger, CCCH-type"/>
    <property type="match status" value="1"/>
</dbReference>
<keyword evidence="15" id="KW-1185">Reference proteome</keyword>
<feature type="domain" description="C3H1-type" evidence="13">
    <location>
        <begin position="211"/>
        <end position="238"/>
    </location>
</feature>
<protein>
    <recommendedName>
        <fullName evidence="12">mRNA 3'-end-processing protein</fullName>
    </recommendedName>
</protein>
<dbReference type="GO" id="GO:0008270">
    <property type="term" value="F:zinc ion binding"/>
    <property type="evidence" value="ECO:0007669"/>
    <property type="project" value="UniProtKB-KW"/>
</dbReference>
<dbReference type="PANTHER" id="PTHR23102">
    <property type="entry name" value="CLEAVAGE AND POLYADENYLATION SPECIFICITY FACTOR SUBUNIT 4-RELATED"/>
    <property type="match status" value="1"/>
</dbReference>
<evidence type="ECO:0000256" key="9">
    <source>
        <dbReference type="ARBA" id="ARBA00023242"/>
    </source>
</evidence>
<dbReference type="PANTHER" id="PTHR23102:SF24">
    <property type="entry name" value="CLEAVAGE AND POLYADENYLATION SPECIFICITY FACTOR SUBUNIT 4"/>
    <property type="match status" value="1"/>
</dbReference>
<dbReference type="InterPro" id="IPR000571">
    <property type="entry name" value="Znf_CCCH"/>
</dbReference>
<dbReference type="GO" id="GO:0031124">
    <property type="term" value="P:mRNA 3'-end processing"/>
    <property type="evidence" value="ECO:0007669"/>
    <property type="project" value="UniProtKB-UniRule"/>
</dbReference>
<feature type="domain" description="C3H1-type" evidence="13">
    <location>
        <begin position="182"/>
        <end position="210"/>
    </location>
</feature>
<keyword evidence="9 12" id="KW-0539">Nucleus</keyword>
<feature type="zinc finger region" description="C3H1-type" evidence="11">
    <location>
        <begin position="182"/>
        <end position="210"/>
    </location>
</feature>
<dbReference type="Pfam" id="PF00642">
    <property type="entry name" value="zf-CCCH"/>
    <property type="match status" value="1"/>
</dbReference>
<evidence type="ECO:0000256" key="1">
    <source>
        <dbReference type="ARBA" id="ARBA00004123"/>
    </source>
</evidence>
<dbReference type="InterPro" id="IPR036855">
    <property type="entry name" value="Znf_CCCH_sf"/>
</dbReference>
<evidence type="ECO:0000313" key="14">
    <source>
        <dbReference type="EMBL" id="OAR01673.1"/>
    </source>
</evidence>
<gene>
    <name evidence="14" type="ORF">LLEC1_06412</name>
</gene>
<dbReference type="InterPro" id="IPR045348">
    <property type="entry name" value="CPSF4/Yth1"/>
</dbReference>
<evidence type="ECO:0000256" key="7">
    <source>
        <dbReference type="ARBA" id="ARBA00022833"/>
    </source>
</evidence>
<dbReference type="PROSITE" id="PS50103">
    <property type="entry name" value="ZF_C3H1"/>
    <property type="match status" value="4"/>
</dbReference>
<comment type="function">
    <text evidence="10 12">Component of the cleavage factor I (CF I) involved in pre-mRNA 3'-end processing.</text>
</comment>
<proteinExistence type="inferred from homology"/>
<feature type="domain" description="C3H1-type" evidence="13">
    <location>
        <begin position="112"/>
        <end position="139"/>
    </location>
</feature>
<dbReference type="AlphaFoldDB" id="A0A179IHB3"/>
<keyword evidence="3 12" id="KW-0507">mRNA processing</keyword>
<keyword evidence="8 12" id="KW-0694">RNA-binding</keyword>
<evidence type="ECO:0000256" key="8">
    <source>
        <dbReference type="ARBA" id="ARBA00022884"/>
    </source>
</evidence>
<evidence type="ECO:0000256" key="2">
    <source>
        <dbReference type="ARBA" id="ARBA00008907"/>
    </source>
</evidence>
<feature type="zinc finger region" description="C3H1-type" evidence="11">
    <location>
        <begin position="112"/>
        <end position="139"/>
    </location>
</feature>
<sequence>MWRRTSPSSRQLSPFSNYHQAVSKTRPVDNQFAIAERRDGYTTFGILSLLPKNSRRRFHARARRKTGPMAAETTMAATVSGGPAATVLNHSVKPYTFGFSRFLREAYQVGLPVDRPICKAYQTGSCPNGTRCTERHVADGSRASGSSSHHPTGGVNSLVCKHWLRGLCKKGVPCEFLHEYNLRRMPECNFFMRNGYCSNGEECLYLHVDPLSKLPPCPHYDMGFCPLGPVCSKKHELAFR</sequence>
<keyword evidence="6 11" id="KW-0863">Zinc-finger</keyword>
<comment type="subcellular location">
    <subcellularLocation>
        <location evidence="1 12">Nucleus</location>
    </subcellularLocation>
</comment>
<dbReference type="GO" id="GO:0005634">
    <property type="term" value="C:nucleus"/>
    <property type="evidence" value="ECO:0007669"/>
    <property type="project" value="UniProtKB-SubCell"/>
</dbReference>
<dbReference type="EMBL" id="LUKN01001041">
    <property type="protein sequence ID" value="OAR01673.1"/>
    <property type="molecule type" value="Genomic_DNA"/>
</dbReference>
<name>A0A179IHB3_CORDF</name>
<reference evidence="14 15" key="1">
    <citation type="submission" date="2016-03" db="EMBL/GenBank/DDBJ databases">
        <title>Fine-scale spatial genetic structure of a fungal parasite of coffee scale insects.</title>
        <authorList>
            <person name="Jackson D."/>
            <person name="Zemenick K.A."/>
            <person name="Malloure B."/>
            <person name="Quandt C.A."/>
            <person name="James T.Y."/>
        </authorList>
    </citation>
    <scope>NUCLEOTIDE SEQUENCE [LARGE SCALE GENOMIC DNA]</scope>
    <source>
        <strain evidence="14 15">UM487</strain>
    </source>
</reference>
<accession>A0A179IHB3</accession>
<feature type="zinc finger region" description="C3H1-type" evidence="11">
    <location>
        <begin position="211"/>
        <end position="238"/>
    </location>
</feature>
<keyword evidence="5 12" id="KW-0677">Repeat</keyword>
<keyword evidence="4 11" id="KW-0479">Metal-binding</keyword>
<evidence type="ECO:0000313" key="15">
    <source>
        <dbReference type="Proteomes" id="UP000243081"/>
    </source>
</evidence>
<evidence type="ECO:0000256" key="3">
    <source>
        <dbReference type="ARBA" id="ARBA00022664"/>
    </source>
</evidence>
<evidence type="ECO:0000256" key="11">
    <source>
        <dbReference type="PROSITE-ProRule" id="PRU00723"/>
    </source>
</evidence>
<dbReference type="Proteomes" id="UP000243081">
    <property type="component" value="Unassembled WGS sequence"/>
</dbReference>
<comment type="caution">
    <text evidence="14">The sequence shown here is derived from an EMBL/GenBank/DDBJ whole genome shotgun (WGS) entry which is preliminary data.</text>
</comment>
<dbReference type="OrthoDB" id="1914176at2759"/>
<evidence type="ECO:0000259" key="13">
    <source>
        <dbReference type="PROSITE" id="PS50103"/>
    </source>
</evidence>
<evidence type="ECO:0000256" key="12">
    <source>
        <dbReference type="RuleBase" id="RU369008"/>
    </source>
</evidence>
<evidence type="ECO:0000256" key="10">
    <source>
        <dbReference type="ARBA" id="ARBA00024826"/>
    </source>
</evidence>
<evidence type="ECO:0000256" key="5">
    <source>
        <dbReference type="ARBA" id="ARBA00022737"/>
    </source>
</evidence>
<dbReference type="FunFam" id="4.10.1000.10:FF:000012">
    <property type="entry name" value="cleavage and polyadenylation specificity factor subunit 4"/>
    <property type="match status" value="1"/>
</dbReference>
<keyword evidence="7 11" id="KW-0862">Zinc</keyword>
<feature type="zinc finger region" description="C3H1-type" evidence="11">
    <location>
        <begin position="159"/>
        <end position="181"/>
    </location>
</feature>
<feature type="domain" description="C3H1-type" evidence="13">
    <location>
        <begin position="159"/>
        <end position="181"/>
    </location>
</feature>
<evidence type="ECO:0000256" key="4">
    <source>
        <dbReference type="ARBA" id="ARBA00022723"/>
    </source>
</evidence>
<evidence type="ECO:0000256" key="6">
    <source>
        <dbReference type="ARBA" id="ARBA00022771"/>
    </source>
</evidence>
<organism evidence="14 15">
    <name type="scientific">Cordyceps confragosa</name>
    <name type="common">Lecanicillium lecanii</name>
    <dbReference type="NCBI Taxonomy" id="2714763"/>
    <lineage>
        <taxon>Eukaryota</taxon>
        <taxon>Fungi</taxon>
        <taxon>Dikarya</taxon>
        <taxon>Ascomycota</taxon>
        <taxon>Pezizomycotina</taxon>
        <taxon>Sordariomycetes</taxon>
        <taxon>Hypocreomycetidae</taxon>
        <taxon>Hypocreales</taxon>
        <taxon>Cordycipitaceae</taxon>
        <taxon>Akanthomyces</taxon>
    </lineage>
</organism>
<dbReference type="GO" id="GO:0003723">
    <property type="term" value="F:RNA binding"/>
    <property type="evidence" value="ECO:0007669"/>
    <property type="project" value="UniProtKB-UniRule"/>
</dbReference>
<dbReference type="SMART" id="SM00356">
    <property type="entry name" value="ZnF_C3H1"/>
    <property type="match status" value="4"/>
</dbReference>